<dbReference type="InterPro" id="IPR011010">
    <property type="entry name" value="DNA_brk_join_enz"/>
</dbReference>
<feature type="domain" description="Tyr recombinase" evidence="3">
    <location>
        <begin position="25"/>
        <end position="108"/>
    </location>
</feature>
<dbReference type="SUPFAM" id="SSF56349">
    <property type="entry name" value="DNA breaking-rejoining enzymes"/>
    <property type="match status" value="1"/>
</dbReference>
<dbReference type="GO" id="GO:0003677">
    <property type="term" value="F:DNA binding"/>
    <property type="evidence" value="ECO:0007669"/>
    <property type="project" value="InterPro"/>
</dbReference>
<dbReference type="InterPro" id="IPR013762">
    <property type="entry name" value="Integrase-like_cat_sf"/>
</dbReference>
<sequence>MSTNPTQAAIIVCNSVAQEVIDAQRGLHPEFVFTYEKRLADKKVERHPTQHMNNSAWQKARGRAKLGDLHVHDLRHTVGMRLRAAGVSPRTQDAILWHTSGDMTDHYAIAQLREVYDALERITRPTDEFETLDLHALIRKTQMQRSTQNLPRKKKTALRNDRKAA</sequence>
<evidence type="ECO:0000313" key="4">
    <source>
        <dbReference type="EMBL" id="XDJ50162.1"/>
    </source>
</evidence>
<gene>
    <name evidence="4" type="ORF">ABRZ09_13290</name>
</gene>
<evidence type="ECO:0000259" key="3">
    <source>
        <dbReference type="Pfam" id="PF00589"/>
    </source>
</evidence>
<dbReference type="AlphaFoldDB" id="A0AB39D6G7"/>
<accession>A0AB39D6G7</accession>
<dbReference type="Pfam" id="PF00589">
    <property type="entry name" value="Phage_integrase"/>
    <property type="match status" value="1"/>
</dbReference>
<keyword evidence="1" id="KW-0233">DNA recombination</keyword>
<dbReference type="InterPro" id="IPR002104">
    <property type="entry name" value="Integrase_catalytic"/>
</dbReference>
<dbReference type="GO" id="GO:0006310">
    <property type="term" value="P:DNA recombination"/>
    <property type="evidence" value="ECO:0007669"/>
    <property type="project" value="UniProtKB-KW"/>
</dbReference>
<protein>
    <submittedName>
        <fullName evidence="4">Tyrosine-type recombinase/integrase</fullName>
    </submittedName>
</protein>
<dbReference type="EMBL" id="CP158255">
    <property type="protein sequence ID" value="XDJ50162.1"/>
    <property type="molecule type" value="Genomic_DNA"/>
</dbReference>
<proteinExistence type="predicted"/>
<name>A0AB39D6G7_9BURK</name>
<feature type="region of interest" description="Disordered" evidence="2">
    <location>
        <begin position="142"/>
        <end position="165"/>
    </location>
</feature>
<evidence type="ECO:0000256" key="1">
    <source>
        <dbReference type="ARBA" id="ARBA00023172"/>
    </source>
</evidence>
<reference evidence="4" key="1">
    <citation type="submission" date="2024-05" db="EMBL/GenBank/DDBJ databases">
        <authorList>
            <person name="Luo Y.-C."/>
            <person name="Nicholds J."/>
            <person name="Mortimer T."/>
            <person name="Maboni G."/>
        </authorList>
    </citation>
    <scope>NUCLEOTIDE SEQUENCE</scope>
    <source>
        <strain evidence="4">151108</strain>
    </source>
</reference>
<organism evidence="4">
    <name type="scientific">Castellaniella ginsengisoli</name>
    <dbReference type="NCBI Taxonomy" id="546114"/>
    <lineage>
        <taxon>Bacteria</taxon>
        <taxon>Pseudomonadati</taxon>
        <taxon>Pseudomonadota</taxon>
        <taxon>Betaproteobacteria</taxon>
        <taxon>Burkholderiales</taxon>
        <taxon>Alcaligenaceae</taxon>
        <taxon>Castellaniella</taxon>
    </lineage>
</organism>
<evidence type="ECO:0000256" key="2">
    <source>
        <dbReference type="SAM" id="MobiDB-lite"/>
    </source>
</evidence>
<dbReference type="Gene3D" id="1.10.443.10">
    <property type="entry name" value="Intergrase catalytic core"/>
    <property type="match status" value="1"/>
</dbReference>
<dbReference type="GO" id="GO:0015074">
    <property type="term" value="P:DNA integration"/>
    <property type="evidence" value="ECO:0007669"/>
    <property type="project" value="InterPro"/>
</dbReference>
<dbReference type="RefSeq" id="WP_368646946.1">
    <property type="nucleotide sequence ID" value="NZ_CP158255.1"/>
</dbReference>